<evidence type="ECO:0008006" key="4">
    <source>
        <dbReference type="Google" id="ProtNLM"/>
    </source>
</evidence>
<feature type="region of interest" description="Disordered" evidence="1">
    <location>
        <begin position="1"/>
        <end position="42"/>
    </location>
</feature>
<name>A0ABP8YGS7_9MICO</name>
<proteinExistence type="predicted"/>
<gene>
    <name evidence="2" type="ORF">GCM10023198_60060</name>
</gene>
<dbReference type="Proteomes" id="UP001500843">
    <property type="component" value="Unassembled WGS sequence"/>
</dbReference>
<comment type="caution">
    <text evidence="2">The sequence shown here is derived from an EMBL/GenBank/DDBJ whole genome shotgun (WGS) entry which is preliminary data.</text>
</comment>
<dbReference type="EMBL" id="BAABHM010000049">
    <property type="protein sequence ID" value="GAA4727080.1"/>
    <property type="molecule type" value="Genomic_DNA"/>
</dbReference>
<evidence type="ECO:0000256" key="1">
    <source>
        <dbReference type="SAM" id="MobiDB-lite"/>
    </source>
</evidence>
<evidence type="ECO:0000313" key="2">
    <source>
        <dbReference type="EMBL" id="GAA4727080.1"/>
    </source>
</evidence>
<protein>
    <recommendedName>
        <fullName evidence="4">Transposase</fullName>
    </recommendedName>
</protein>
<dbReference type="RefSeq" id="WP_253878323.1">
    <property type="nucleotide sequence ID" value="NZ_BAABHM010000049.1"/>
</dbReference>
<reference evidence="3" key="1">
    <citation type="journal article" date="2019" name="Int. J. Syst. Evol. Microbiol.">
        <title>The Global Catalogue of Microorganisms (GCM) 10K type strain sequencing project: providing services to taxonomists for standard genome sequencing and annotation.</title>
        <authorList>
            <consortium name="The Broad Institute Genomics Platform"/>
            <consortium name="The Broad Institute Genome Sequencing Center for Infectious Disease"/>
            <person name="Wu L."/>
            <person name="Ma J."/>
        </authorList>
    </citation>
    <scope>NUCLEOTIDE SEQUENCE [LARGE SCALE GENOMIC DNA]</scope>
    <source>
        <strain evidence="3">JCM 17975</strain>
    </source>
</reference>
<keyword evidence="3" id="KW-1185">Reference proteome</keyword>
<sequence length="146" mass="15436">MTTTTIPIEVPAPASPVAPGPDDASAESADEGPRAGRPARRSFTAEYKRAIVAEYDAAPVGQKGAVLRRERLYDSHVQEWRAHIAAGTLGASRRGPRPGTPARTAEIAQLRKQVQTLEKTVADRDARLAQTQGALDVLGKGVACAT</sequence>
<organism evidence="2 3">
    <name type="scientific">Promicromonospora umidemergens</name>
    <dbReference type="NCBI Taxonomy" id="629679"/>
    <lineage>
        <taxon>Bacteria</taxon>
        <taxon>Bacillati</taxon>
        <taxon>Actinomycetota</taxon>
        <taxon>Actinomycetes</taxon>
        <taxon>Micrococcales</taxon>
        <taxon>Promicromonosporaceae</taxon>
        <taxon>Promicromonospora</taxon>
    </lineage>
</organism>
<evidence type="ECO:0000313" key="3">
    <source>
        <dbReference type="Proteomes" id="UP001500843"/>
    </source>
</evidence>
<accession>A0ABP8YGS7</accession>